<dbReference type="Proteomes" id="UP000325755">
    <property type="component" value="Chromosome"/>
</dbReference>
<proteinExistence type="predicted"/>
<accession>A0A5Q0BJ75</accession>
<evidence type="ECO:0000313" key="1">
    <source>
        <dbReference type="EMBL" id="QFY42261.1"/>
    </source>
</evidence>
<dbReference type="EMBL" id="CP044205">
    <property type="protein sequence ID" value="QFY42261.1"/>
    <property type="molecule type" value="Genomic_DNA"/>
</dbReference>
<keyword evidence="2" id="KW-1185">Reference proteome</keyword>
<name>A0A5Q0BJ75_9GAMM</name>
<sequence>MNNFTHMVFLHNLDHLDSPLAYLLYSMHQSAYLANEQVIQFLPCSEIVVSGPYFSARVHRLYDGQEVEDEVFLPHNLIAAILPLDSHKRQLGFVPEESREQQKSASVVEIQIELTEEHTHP</sequence>
<dbReference type="RefSeq" id="WP_153248243.1">
    <property type="nucleotide sequence ID" value="NZ_CP044205.1"/>
</dbReference>
<evidence type="ECO:0000313" key="2">
    <source>
        <dbReference type="Proteomes" id="UP000325755"/>
    </source>
</evidence>
<reference evidence="1 2" key="1">
    <citation type="submission" date="2019-09" db="EMBL/GenBank/DDBJ databases">
        <title>Ecophysiology of the spiral-shaped methanotroph Methylospira mobilis as revealed by the complete genome sequence.</title>
        <authorList>
            <person name="Oshkin I.Y."/>
            <person name="Dedysh S.N."/>
            <person name="Miroshnikov K."/>
            <person name="Danilova O.V."/>
            <person name="Hakobyan A."/>
            <person name="Liesack W."/>
        </authorList>
    </citation>
    <scope>NUCLEOTIDE SEQUENCE [LARGE SCALE GENOMIC DNA]</scope>
    <source>
        <strain evidence="1 2">Shm1</strain>
    </source>
</reference>
<dbReference type="KEGG" id="mmob:F6R98_06155"/>
<organism evidence="1 2">
    <name type="scientific">Candidatus Methylospira mobilis</name>
    <dbReference type="NCBI Taxonomy" id="1808979"/>
    <lineage>
        <taxon>Bacteria</taxon>
        <taxon>Pseudomonadati</taxon>
        <taxon>Pseudomonadota</taxon>
        <taxon>Gammaproteobacteria</taxon>
        <taxon>Methylococcales</taxon>
        <taxon>Methylococcaceae</taxon>
        <taxon>Candidatus Methylospira</taxon>
    </lineage>
</organism>
<gene>
    <name evidence="1" type="ORF">F6R98_06155</name>
</gene>
<protein>
    <submittedName>
        <fullName evidence="1">Uncharacterized protein</fullName>
    </submittedName>
</protein>
<dbReference type="InParanoid" id="A0A5Q0BJ75"/>
<dbReference type="AlphaFoldDB" id="A0A5Q0BJ75"/>